<feature type="non-terminal residue" evidence="1">
    <location>
        <position position="1"/>
    </location>
</feature>
<evidence type="ECO:0000313" key="1">
    <source>
        <dbReference type="EMBL" id="GAI31605.1"/>
    </source>
</evidence>
<protein>
    <submittedName>
        <fullName evidence="1">Uncharacterized protein</fullName>
    </submittedName>
</protein>
<gene>
    <name evidence="1" type="ORF">S06H3_32827</name>
</gene>
<organism evidence="1">
    <name type="scientific">marine sediment metagenome</name>
    <dbReference type="NCBI Taxonomy" id="412755"/>
    <lineage>
        <taxon>unclassified sequences</taxon>
        <taxon>metagenomes</taxon>
        <taxon>ecological metagenomes</taxon>
    </lineage>
</organism>
<reference evidence="1" key="1">
    <citation type="journal article" date="2014" name="Front. Microbiol.">
        <title>High frequency of phylogenetically diverse reductive dehalogenase-homologous genes in deep subseafloor sedimentary metagenomes.</title>
        <authorList>
            <person name="Kawai M."/>
            <person name="Futagami T."/>
            <person name="Toyoda A."/>
            <person name="Takaki Y."/>
            <person name="Nishi S."/>
            <person name="Hori S."/>
            <person name="Arai W."/>
            <person name="Tsubouchi T."/>
            <person name="Morono Y."/>
            <person name="Uchiyama I."/>
            <person name="Ito T."/>
            <person name="Fujiyama A."/>
            <person name="Inagaki F."/>
            <person name="Takami H."/>
        </authorList>
    </citation>
    <scope>NUCLEOTIDE SEQUENCE</scope>
    <source>
        <strain evidence="1">Expedition CK06-06</strain>
    </source>
</reference>
<proteinExistence type="predicted"/>
<sequence>YLDGYSACGWGGSLLQQHYGDTASPQFIKDA</sequence>
<dbReference type="EMBL" id="BARV01019542">
    <property type="protein sequence ID" value="GAI31605.1"/>
    <property type="molecule type" value="Genomic_DNA"/>
</dbReference>
<accession>X1NXU5</accession>
<name>X1NXU5_9ZZZZ</name>
<dbReference type="AlphaFoldDB" id="X1NXU5"/>
<comment type="caution">
    <text evidence="1">The sequence shown here is derived from an EMBL/GenBank/DDBJ whole genome shotgun (WGS) entry which is preliminary data.</text>
</comment>